<dbReference type="InterPro" id="IPR000352">
    <property type="entry name" value="Pep_chain_release_fac_I"/>
</dbReference>
<protein>
    <recommendedName>
        <fullName evidence="3">Peptide chain release factor domain-containing protein</fullName>
    </recommendedName>
</protein>
<dbReference type="Gene3D" id="1.20.58.410">
    <property type="entry name" value="Release factor"/>
    <property type="match status" value="1"/>
</dbReference>
<evidence type="ECO:0000259" key="3">
    <source>
        <dbReference type="SMART" id="SM00937"/>
    </source>
</evidence>
<accession>A0ABR4NAZ2</accession>
<dbReference type="Proteomes" id="UP001527925">
    <property type="component" value="Unassembled WGS sequence"/>
</dbReference>
<name>A0ABR4NAZ2_9FUNG</name>
<dbReference type="Gene3D" id="3.30.70.1660">
    <property type="match status" value="1"/>
</dbReference>
<dbReference type="InterPro" id="IPR005139">
    <property type="entry name" value="PCRF"/>
</dbReference>
<dbReference type="InterPro" id="IPR004374">
    <property type="entry name" value="PrfB"/>
</dbReference>
<dbReference type="SUPFAM" id="SSF75620">
    <property type="entry name" value="Release factor"/>
    <property type="match status" value="1"/>
</dbReference>
<dbReference type="NCBIfam" id="TIGR00020">
    <property type="entry name" value="prfB"/>
    <property type="match status" value="1"/>
</dbReference>
<dbReference type="EMBL" id="JADGIZ020000015">
    <property type="protein sequence ID" value="KAL2916700.1"/>
    <property type="molecule type" value="Genomic_DNA"/>
</dbReference>
<keyword evidence="5" id="KW-1185">Reference proteome</keyword>
<dbReference type="PANTHER" id="PTHR43116:SF3">
    <property type="entry name" value="CLASS I PEPTIDE CHAIN RELEASE FACTOR"/>
    <property type="match status" value="1"/>
</dbReference>
<organism evidence="4 5">
    <name type="scientific">Polyrhizophydium stewartii</name>
    <dbReference type="NCBI Taxonomy" id="2732419"/>
    <lineage>
        <taxon>Eukaryota</taxon>
        <taxon>Fungi</taxon>
        <taxon>Fungi incertae sedis</taxon>
        <taxon>Chytridiomycota</taxon>
        <taxon>Chytridiomycota incertae sedis</taxon>
        <taxon>Chytridiomycetes</taxon>
        <taxon>Rhizophydiales</taxon>
        <taxon>Rhizophydiales incertae sedis</taxon>
        <taxon>Polyrhizophydium</taxon>
    </lineage>
</organism>
<evidence type="ECO:0000256" key="1">
    <source>
        <dbReference type="ARBA" id="ARBA00010835"/>
    </source>
</evidence>
<proteinExistence type="inferred from homology"/>
<evidence type="ECO:0000313" key="4">
    <source>
        <dbReference type="EMBL" id="KAL2916700.1"/>
    </source>
</evidence>
<gene>
    <name evidence="4" type="ORF">HK105_203816</name>
</gene>
<comment type="caution">
    <text evidence="4">The sequence shown here is derived from an EMBL/GenBank/DDBJ whole genome shotgun (WGS) entry which is preliminary data.</text>
</comment>
<feature type="domain" description="Peptide chain release factor" evidence="3">
    <location>
        <begin position="128"/>
        <end position="238"/>
    </location>
</feature>
<keyword evidence="2" id="KW-0648">Protein biosynthesis</keyword>
<dbReference type="Pfam" id="PF00472">
    <property type="entry name" value="RF-1"/>
    <property type="match status" value="1"/>
</dbReference>
<dbReference type="InterPro" id="IPR045853">
    <property type="entry name" value="Pep_chain_release_fac_I_sf"/>
</dbReference>
<comment type="similarity">
    <text evidence="1">Belongs to the prokaryotic/mitochondrial release factor family.</text>
</comment>
<dbReference type="Gene3D" id="3.30.160.20">
    <property type="match status" value="1"/>
</dbReference>
<evidence type="ECO:0000313" key="5">
    <source>
        <dbReference type="Proteomes" id="UP001527925"/>
    </source>
</evidence>
<dbReference type="SMART" id="SM00937">
    <property type="entry name" value="PCRF"/>
    <property type="match status" value="1"/>
</dbReference>
<dbReference type="Pfam" id="PF03462">
    <property type="entry name" value="PCRF"/>
    <property type="match status" value="1"/>
</dbReference>
<sequence length="417" mass="45903">MTALTRLVWVTATACRGACGPVIRRAAGPAAAPRCARSADDSSLLASSLAELAQAASKLLGSIQAQKDWSAVEKEAAELRKKLEDEELWTRDAQAAIEIQKRLAKLEGDLEKLKNFTERWDEARSMMDLAKEENDASLIADLVSDMEELEADLRSYFVRSLMTGADDQYGCFIELRAGAGGVESCDWVSMLSRMYQRWAQMQGFDVKVVEEVHGEVAGLKSATIQVSGDYAYGWSKTESGTHRFVRISPFSSVGKRHTSFVSVQVVSVAPESSISNAKQIEISPNDLKVEVMRSQGAGGQHVNKTESACQTERSQIQNRATAMQLLRAKLFQRELDEQARLKSDHYASIGDAGWGSQIRSYVLHPYHMVKDSRTGRQTNNVDAVLDGEIQEFMEAALLQAHQGGANGSAQRSNDDDF</sequence>
<reference evidence="4 5" key="1">
    <citation type="submission" date="2023-09" db="EMBL/GenBank/DDBJ databases">
        <title>Pangenome analysis of Batrachochytrium dendrobatidis and related Chytrids.</title>
        <authorList>
            <person name="Yacoub M.N."/>
            <person name="Stajich J.E."/>
            <person name="James T.Y."/>
        </authorList>
    </citation>
    <scope>NUCLEOTIDE SEQUENCE [LARGE SCALE GENOMIC DNA]</scope>
    <source>
        <strain evidence="4 5">JEL0888</strain>
    </source>
</reference>
<dbReference type="HAMAP" id="MF_00094">
    <property type="entry name" value="Rel_fac_2"/>
    <property type="match status" value="1"/>
</dbReference>
<dbReference type="PANTHER" id="PTHR43116">
    <property type="entry name" value="PEPTIDE CHAIN RELEASE FACTOR 2"/>
    <property type="match status" value="1"/>
</dbReference>
<evidence type="ECO:0000256" key="2">
    <source>
        <dbReference type="ARBA" id="ARBA00022917"/>
    </source>
</evidence>